<sequence>MHPPTPFRNLRTARSTITTMSDFDFHDDEYTDIVFTDELDDAVITCILVFAVIAMVALVVVCCCWCCGVCSRKRKKKQGRKKKVVEVDVGPSVYPPGMQIDSVIKKWEMEGKMGKGKVD</sequence>
<protein>
    <submittedName>
        <fullName evidence="2">Uncharacterized protein</fullName>
    </submittedName>
</protein>
<name>A0A7C8IFE1_9PLEO</name>
<comment type="caution">
    <text evidence="2">The sequence shown here is derived from an EMBL/GenBank/DDBJ whole genome shotgun (WGS) entry which is preliminary data.</text>
</comment>
<dbReference type="AlphaFoldDB" id="A0A7C8IFE1"/>
<organism evidence="2 3">
    <name type="scientific">Massariosphaeria phaeospora</name>
    <dbReference type="NCBI Taxonomy" id="100035"/>
    <lineage>
        <taxon>Eukaryota</taxon>
        <taxon>Fungi</taxon>
        <taxon>Dikarya</taxon>
        <taxon>Ascomycota</taxon>
        <taxon>Pezizomycotina</taxon>
        <taxon>Dothideomycetes</taxon>
        <taxon>Pleosporomycetidae</taxon>
        <taxon>Pleosporales</taxon>
        <taxon>Pleosporales incertae sedis</taxon>
        <taxon>Massariosphaeria</taxon>
    </lineage>
</organism>
<keyword evidence="3" id="KW-1185">Reference proteome</keyword>
<evidence type="ECO:0000313" key="3">
    <source>
        <dbReference type="Proteomes" id="UP000481861"/>
    </source>
</evidence>
<dbReference type="Proteomes" id="UP000481861">
    <property type="component" value="Unassembled WGS sequence"/>
</dbReference>
<dbReference type="EMBL" id="JAADJZ010000001">
    <property type="protein sequence ID" value="KAF2878277.1"/>
    <property type="molecule type" value="Genomic_DNA"/>
</dbReference>
<reference evidence="2 3" key="1">
    <citation type="submission" date="2020-01" db="EMBL/GenBank/DDBJ databases">
        <authorList>
            <consortium name="DOE Joint Genome Institute"/>
            <person name="Haridas S."/>
            <person name="Albert R."/>
            <person name="Binder M."/>
            <person name="Bloem J."/>
            <person name="Labutti K."/>
            <person name="Salamov A."/>
            <person name="Andreopoulos B."/>
            <person name="Baker S.E."/>
            <person name="Barry K."/>
            <person name="Bills G."/>
            <person name="Bluhm B.H."/>
            <person name="Cannon C."/>
            <person name="Castanera R."/>
            <person name="Culley D.E."/>
            <person name="Daum C."/>
            <person name="Ezra D."/>
            <person name="Gonzalez J.B."/>
            <person name="Henrissat B."/>
            <person name="Kuo A."/>
            <person name="Liang C."/>
            <person name="Lipzen A."/>
            <person name="Lutzoni F."/>
            <person name="Magnuson J."/>
            <person name="Mondo S."/>
            <person name="Nolan M."/>
            <person name="Ohm R."/>
            <person name="Pangilinan J."/>
            <person name="Park H.-J.H."/>
            <person name="Ramirez L."/>
            <person name="Alfaro M."/>
            <person name="Sun H."/>
            <person name="Tritt A."/>
            <person name="Yoshinaga Y."/>
            <person name="Zwiers L.-H.L."/>
            <person name="Turgeon B.G."/>
            <person name="Goodwin S.B."/>
            <person name="Spatafora J.W."/>
            <person name="Crous P.W."/>
            <person name="Grigoriev I.V."/>
        </authorList>
    </citation>
    <scope>NUCLEOTIDE SEQUENCE [LARGE SCALE GENOMIC DNA]</scope>
    <source>
        <strain evidence="2 3">CBS 611.86</strain>
    </source>
</reference>
<gene>
    <name evidence="2" type="ORF">BDV95DRAFT_589236</name>
</gene>
<accession>A0A7C8IFE1</accession>
<proteinExistence type="predicted"/>
<keyword evidence="1" id="KW-1133">Transmembrane helix</keyword>
<feature type="transmembrane region" description="Helical" evidence="1">
    <location>
        <begin position="42"/>
        <end position="71"/>
    </location>
</feature>
<evidence type="ECO:0000256" key="1">
    <source>
        <dbReference type="SAM" id="Phobius"/>
    </source>
</evidence>
<evidence type="ECO:0000313" key="2">
    <source>
        <dbReference type="EMBL" id="KAF2878277.1"/>
    </source>
</evidence>
<keyword evidence="1" id="KW-0812">Transmembrane</keyword>
<keyword evidence="1" id="KW-0472">Membrane</keyword>